<feature type="compositionally biased region" description="Basic and acidic residues" evidence="1">
    <location>
        <begin position="97"/>
        <end position="115"/>
    </location>
</feature>
<comment type="caution">
    <text evidence="2">The sequence shown here is derived from an EMBL/GenBank/DDBJ whole genome shotgun (WGS) entry which is preliminary data.</text>
</comment>
<evidence type="ECO:0000313" key="3">
    <source>
        <dbReference type="Proteomes" id="UP000729402"/>
    </source>
</evidence>
<accession>A0A8J5RLA6</accession>
<keyword evidence="3" id="KW-1185">Reference proteome</keyword>
<reference evidence="2" key="2">
    <citation type="submission" date="2021-02" db="EMBL/GenBank/DDBJ databases">
        <authorList>
            <person name="Kimball J.A."/>
            <person name="Haas M.W."/>
            <person name="Macchietto M."/>
            <person name="Kono T."/>
            <person name="Duquette J."/>
            <person name="Shao M."/>
        </authorList>
    </citation>
    <scope>NUCLEOTIDE SEQUENCE</scope>
    <source>
        <tissue evidence="2">Fresh leaf tissue</tissue>
    </source>
</reference>
<feature type="region of interest" description="Disordered" evidence="1">
    <location>
        <begin position="97"/>
        <end position="144"/>
    </location>
</feature>
<organism evidence="2 3">
    <name type="scientific">Zizania palustris</name>
    <name type="common">Northern wild rice</name>
    <dbReference type="NCBI Taxonomy" id="103762"/>
    <lineage>
        <taxon>Eukaryota</taxon>
        <taxon>Viridiplantae</taxon>
        <taxon>Streptophyta</taxon>
        <taxon>Embryophyta</taxon>
        <taxon>Tracheophyta</taxon>
        <taxon>Spermatophyta</taxon>
        <taxon>Magnoliopsida</taxon>
        <taxon>Liliopsida</taxon>
        <taxon>Poales</taxon>
        <taxon>Poaceae</taxon>
        <taxon>BOP clade</taxon>
        <taxon>Oryzoideae</taxon>
        <taxon>Oryzeae</taxon>
        <taxon>Zizaniinae</taxon>
        <taxon>Zizania</taxon>
    </lineage>
</organism>
<dbReference type="EMBL" id="JAAALK010000288">
    <property type="protein sequence ID" value="KAG8051358.1"/>
    <property type="molecule type" value="Genomic_DNA"/>
</dbReference>
<evidence type="ECO:0000313" key="2">
    <source>
        <dbReference type="EMBL" id="KAG8051358.1"/>
    </source>
</evidence>
<dbReference type="Proteomes" id="UP000729402">
    <property type="component" value="Unassembled WGS sequence"/>
</dbReference>
<sequence>MTPNLVSSTVPSTTDLATPCLDDAPEAFAMPDPVSSAASVVAQMAPTCTPHQEPAPLAAPDTRRLCAPRQGPTCASPVGVVPPVVVATRERRRRGAGEFWKEGERMGRERGKGKGEGLGSSGRRGRGWGERGKGSGERGKGSRDISVRDLSVNLTMTEDFFTKCHGYRARFNSAKTEGRFRKRGDVELPGSSNRQQVLIYLIGTSAIRIHKLIFLIQLSIFIYINWRLC</sequence>
<proteinExistence type="predicted"/>
<name>A0A8J5RLA6_ZIZPA</name>
<protein>
    <submittedName>
        <fullName evidence="2">Uncharacterized protein</fullName>
    </submittedName>
</protein>
<evidence type="ECO:0000256" key="1">
    <source>
        <dbReference type="SAM" id="MobiDB-lite"/>
    </source>
</evidence>
<dbReference type="AlphaFoldDB" id="A0A8J5RLA6"/>
<feature type="compositionally biased region" description="Basic and acidic residues" evidence="1">
    <location>
        <begin position="127"/>
        <end position="144"/>
    </location>
</feature>
<reference evidence="2" key="1">
    <citation type="journal article" date="2021" name="bioRxiv">
        <title>Whole Genome Assembly and Annotation of Northern Wild Rice, Zizania palustris L., Supports a Whole Genome Duplication in the Zizania Genus.</title>
        <authorList>
            <person name="Haas M."/>
            <person name="Kono T."/>
            <person name="Macchietto M."/>
            <person name="Millas R."/>
            <person name="McGilp L."/>
            <person name="Shao M."/>
            <person name="Duquette J."/>
            <person name="Hirsch C.N."/>
            <person name="Kimball J."/>
        </authorList>
    </citation>
    <scope>NUCLEOTIDE SEQUENCE</scope>
    <source>
        <tissue evidence="2">Fresh leaf tissue</tissue>
    </source>
</reference>
<gene>
    <name evidence="2" type="ORF">GUJ93_ZPchr0001g32086</name>
</gene>